<dbReference type="GO" id="GO:0016853">
    <property type="term" value="F:isomerase activity"/>
    <property type="evidence" value="ECO:0007669"/>
    <property type="project" value="UniProtKB-KW"/>
</dbReference>
<sequence length="238" mass="25251">MRGWRARIGLVVPSSNTTVEPELTNACPPGTSVHTARMPLEDVTADDLDAMAERAIECAERLAHADVDVIAYACTTGSLLHGHGFDAELEAEIGATADCPAVATALSVERALDTLDCQRIALATPYVNDLTRREVDYLEESGHEIVAVDNRGITANTDIGALSPEDAYRQVDALLADADDSDGVFVSCTNYPSLPVVETLEADRGLPVVTSNAATLWDALQSVDVATDGPGQLFARNQ</sequence>
<name>M0N932_9EURY</name>
<keyword evidence="2" id="KW-1185">Reference proteome</keyword>
<organism evidence="1 2">
    <name type="scientific">Halococcus thailandensis JCM 13552</name>
    <dbReference type="NCBI Taxonomy" id="1227457"/>
    <lineage>
        <taxon>Archaea</taxon>
        <taxon>Methanobacteriati</taxon>
        <taxon>Methanobacteriota</taxon>
        <taxon>Stenosarchaea group</taxon>
        <taxon>Halobacteria</taxon>
        <taxon>Halobacteriales</taxon>
        <taxon>Halococcaceae</taxon>
        <taxon>Halococcus</taxon>
    </lineage>
</organism>
<dbReference type="Pfam" id="PF17645">
    <property type="entry name" value="Amdase"/>
    <property type="match status" value="1"/>
</dbReference>
<protein>
    <submittedName>
        <fullName evidence="1">Maleate cis-trans isomerase</fullName>
    </submittedName>
</protein>
<dbReference type="InterPro" id="IPR053714">
    <property type="entry name" value="Iso_Racemase_Enz_sf"/>
</dbReference>
<dbReference type="PIRSF" id="PIRSF015736">
    <property type="entry name" value="MI"/>
    <property type="match status" value="1"/>
</dbReference>
<dbReference type="PATRIC" id="fig|1227457.3.peg.1174"/>
<dbReference type="InterPro" id="IPR026286">
    <property type="entry name" value="MaiA/AMDase"/>
</dbReference>
<gene>
    <name evidence="1" type="ORF">C451_06570</name>
</gene>
<dbReference type="Proteomes" id="UP000011680">
    <property type="component" value="Unassembled WGS sequence"/>
</dbReference>
<dbReference type="eggNOG" id="arCOG02004">
    <property type="taxonomic scope" value="Archaea"/>
</dbReference>
<accession>M0N932</accession>
<dbReference type="RefSeq" id="WP_007738924.1">
    <property type="nucleotide sequence ID" value="NZ_AOMF01000136.1"/>
</dbReference>
<reference evidence="1 2" key="1">
    <citation type="journal article" date="2014" name="PLoS Genet.">
        <title>Phylogenetically driven sequencing of extremely halophilic archaea reveals strategies for static and dynamic osmo-response.</title>
        <authorList>
            <person name="Becker E.A."/>
            <person name="Seitzer P.M."/>
            <person name="Tritt A."/>
            <person name="Larsen D."/>
            <person name="Krusor M."/>
            <person name="Yao A.I."/>
            <person name="Wu D."/>
            <person name="Madern D."/>
            <person name="Eisen J.A."/>
            <person name="Darling A.E."/>
            <person name="Facciotti M.T."/>
        </authorList>
    </citation>
    <scope>NUCLEOTIDE SEQUENCE [LARGE SCALE GENOMIC DNA]</scope>
    <source>
        <strain evidence="1 2">JCM 13552</strain>
    </source>
</reference>
<dbReference type="OrthoDB" id="41425at2157"/>
<dbReference type="EMBL" id="AOMF01000136">
    <property type="protein sequence ID" value="EMA54467.1"/>
    <property type="molecule type" value="Genomic_DNA"/>
</dbReference>
<dbReference type="STRING" id="1227457.C451_06570"/>
<evidence type="ECO:0000313" key="2">
    <source>
        <dbReference type="Proteomes" id="UP000011680"/>
    </source>
</evidence>
<keyword evidence="1" id="KW-0413">Isomerase</keyword>
<comment type="caution">
    <text evidence="1">The sequence shown here is derived from an EMBL/GenBank/DDBJ whole genome shotgun (WGS) entry which is preliminary data.</text>
</comment>
<dbReference type="PANTHER" id="PTHR40267">
    <property type="entry name" value="BLR3294 PROTEIN"/>
    <property type="match status" value="1"/>
</dbReference>
<evidence type="ECO:0000313" key="1">
    <source>
        <dbReference type="EMBL" id="EMA54467.1"/>
    </source>
</evidence>
<dbReference type="PANTHER" id="PTHR40267:SF1">
    <property type="entry name" value="BLR3294 PROTEIN"/>
    <property type="match status" value="1"/>
</dbReference>
<proteinExistence type="predicted"/>
<dbReference type="AlphaFoldDB" id="M0N932"/>
<dbReference type="Gene3D" id="3.40.50.12500">
    <property type="match status" value="1"/>
</dbReference>